<dbReference type="OrthoDB" id="10017101at2759"/>
<feature type="domain" description="Methyltransferase type 11" evidence="1">
    <location>
        <begin position="150"/>
        <end position="211"/>
    </location>
</feature>
<protein>
    <recommendedName>
        <fullName evidence="1">Methyltransferase type 11 domain-containing protein</fullName>
    </recommendedName>
</protein>
<proteinExistence type="predicted"/>
<dbReference type="EMBL" id="CAIJEO010000011">
    <property type="protein sequence ID" value="CAD0100401.1"/>
    <property type="molecule type" value="Genomic_DNA"/>
</dbReference>
<gene>
    <name evidence="2" type="ORF">AWRI4233_LOCUS9226</name>
</gene>
<evidence type="ECO:0000313" key="3">
    <source>
        <dbReference type="Proteomes" id="UP000714618"/>
    </source>
</evidence>
<dbReference type="SUPFAM" id="SSF53335">
    <property type="entry name" value="S-adenosyl-L-methionine-dependent methyltransferases"/>
    <property type="match status" value="1"/>
</dbReference>
<keyword evidence="3" id="KW-1185">Reference proteome</keyword>
<dbReference type="PANTHER" id="PTHR45277">
    <property type="entry name" value="EXPRESSED PROTEIN"/>
    <property type="match status" value="1"/>
</dbReference>
<evidence type="ECO:0000259" key="1">
    <source>
        <dbReference type="Pfam" id="PF08241"/>
    </source>
</evidence>
<dbReference type="AlphaFoldDB" id="A0A9N8K7S3"/>
<sequence length="259" mass="28151">MNHQKDEPRQPLEDNLNCLDLISGLRKQDRGGQLVDNKKKTSYGIDSPLGLISSFVFAPVYLYATVKGKHAFWDQALTSLPDSAFYGPSLDMGCGRGLVLVKTATRKRQLLGGGPATVQARNSLSYGIDIFDSGDQTGNSPETLYANIKAMGLLDDVVAHAASFTDPLPFAENHFSLVTASLSLHNVPSSDRKAAIREACRVCKPGGAIIILDLLGYVAEYEAEMKKQGWTRVERRFAGLGVVFGSWPTQVLHAIKPTI</sequence>
<dbReference type="Gene3D" id="3.40.50.150">
    <property type="entry name" value="Vaccinia Virus protein VP39"/>
    <property type="match status" value="1"/>
</dbReference>
<accession>A0A9N8K7S3</accession>
<comment type="caution">
    <text evidence="2">The sequence shown here is derived from an EMBL/GenBank/DDBJ whole genome shotgun (WGS) entry which is preliminary data.</text>
</comment>
<dbReference type="InterPro" id="IPR013216">
    <property type="entry name" value="Methyltransf_11"/>
</dbReference>
<name>A0A9N8K7S3_9PEZI</name>
<dbReference type="Proteomes" id="UP000714618">
    <property type="component" value="Unassembled WGS sequence"/>
</dbReference>
<dbReference type="GO" id="GO:0008757">
    <property type="term" value="F:S-adenosylmethionine-dependent methyltransferase activity"/>
    <property type="evidence" value="ECO:0007669"/>
    <property type="project" value="InterPro"/>
</dbReference>
<evidence type="ECO:0000313" key="2">
    <source>
        <dbReference type="EMBL" id="CAD0100401.1"/>
    </source>
</evidence>
<organism evidence="2 3">
    <name type="scientific">Aureobasidium mustum</name>
    <dbReference type="NCBI Taxonomy" id="2773714"/>
    <lineage>
        <taxon>Eukaryota</taxon>
        <taxon>Fungi</taxon>
        <taxon>Dikarya</taxon>
        <taxon>Ascomycota</taxon>
        <taxon>Pezizomycotina</taxon>
        <taxon>Dothideomycetes</taxon>
        <taxon>Dothideomycetidae</taxon>
        <taxon>Dothideales</taxon>
        <taxon>Saccotheciaceae</taxon>
        <taxon>Aureobasidium</taxon>
    </lineage>
</organism>
<reference evidence="2" key="1">
    <citation type="submission" date="2020-06" db="EMBL/GenBank/DDBJ databases">
        <authorList>
            <person name="Onetto C."/>
        </authorList>
    </citation>
    <scope>NUCLEOTIDE SEQUENCE</scope>
</reference>
<dbReference type="Pfam" id="PF08241">
    <property type="entry name" value="Methyltransf_11"/>
    <property type="match status" value="1"/>
</dbReference>
<dbReference type="InterPro" id="IPR029063">
    <property type="entry name" value="SAM-dependent_MTases_sf"/>
</dbReference>
<dbReference type="PANTHER" id="PTHR45277:SF1">
    <property type="entry name" value="EXPRESSED PROTEIN"/>
    <property type="match status" value="1"/>
</dbReference>